<feature type="compositionally biased region" description="Acidic residues" evidence="1">
    <location>
        <begin position="120"/>
        <end position="137"/>
    </location>
</feature>
<dbReference type="Pfam" id="PF19126">
    <property type="entry name" value="DUF5810"/>
    <property type="match status" value="1"/>
</dbReference>
<keyword evidence="3" id="KW-1185">Reference proteome</keyword>
<name>A0ABD6DG35_9EURY</name>
<organism evidence="2 3">
    <name type="scientific">Haloarchaeobius litoreus</name>
    <dbReference type="NCBI Taxonomy" id="755306"/>
    <lineage>
        <taxon>Archaea</taxon>
        <taxon>Methanobacteriati</taxon>
        <taxon>Methanobacteriota</taxon>
        <taxon>Stenosarchaea group</taxon>
        <taxon>Halobacteria</taxon>
        <taxon>Halobacteriales</taxon>
        <taxon>Halorubellaceae</taxon>
        <taxon>Haloarchaeobius</taxon>
    </lineage>
</organism>
<gene>
    <name evidence="2" type="ORF">ACFSBL_00520</name>
</gene>
<feature type="region of interest" description="Disordered" evidence="1">
    <location>
        <begin position="87"/>
        <end position="137"/>
    </location>
</feature>
<feature type="compositionally biased region" description="Basic and acidic residues" evidence="1">
    <location>
        <begin position="99"/>
        <end position="119"/>
    </location>
</feature>
<protein>
    <submittedName>
        <fullName evidence="2">DUF5810 domain-containing protein</fullName>
    </submittedName>
</protein>
<dbReference type="EMBL" id="JBHUDO010000001">
    <property type="protein sequence ID" value="MFD1644159.1"/>
    <property type="molecule type" value="Genomic_DNA"/>
</dbReference>
<evidence type="ECO:0000256" key="1">
    <source>
        <dbReference type="SAM" id="MobiDB-lite"/>
    </source>
</evidence>
<accession>A0ABD6DG35</accession>
<dbReference type="AlphaFoldDB" id="A0ABD6DG35"/>
<evidence type="ECO:0000313" key="3">
    <source>
        <dbReference type="Proteomes" id="UP001597034"/>
    </source>
</evidence>
<dbReference type="Proteomes" id="UP001597034">
    <property type="component" value="Unassembled WGS sequence"/>
</dbReference>
<dbReference type="RefSeq" id="WP_256399441.1">
    <property type="nucleotide sequence ID" value="NZ_JANHJR010000002.1"/>
</dbReference>
<reference evidence="2 3" key="1">
    <citation type="journal article" date="2019" name="Int. J. Syst. Evol. Microbiol.">
        <title>The Global Catalogue of Microorganisms (GCM) 10K type strain sequencing project: providing services to taxonomists for standard genome sequencing and annotation.</title>
        <authorList>
            <consortium name="The Broad Institute Genomics Platform"/>
            <consortium name="The Broad Institute Genome Sequencing Center for Infectious Disease"/>
            <person name="Wu L."/>
            <person name="Ma J."/>
        </authorList>
    </citation>
    <scope>NUCLEOTIDE SEQUENCE [LARGE SCALE GENOMIC DNA]</scope>
    <source>
        <strain evidence="2 3">CGMCC 1.10390</strain>
    </source>
</reference>
<comment type="caution">
    <text evidence="2">The sequence shown here is derived from an EMBL/GenBank/DDBJ whole genome shotgun (WGS) entry which is preliminary data.</text>
</comment>
<evidence type="ECO:0000313" key="2">
    <source>
        <dbReference type="EMBL" id="MFD1644159.1"/>
    </source>
</evidence>
<dbReference type="InterPro" id="IPR043833">
    <property type="entry name" value="DUF5810"/>
</dbReference>
<sequence>MGYECPICSVPHADAEHLANHLAFTAMLHGDEHEDWLAEHAPEWESANPEALGPVVAEAVPETEFDQVFEDTTDGHDHTSYEDAVAEGVRGGNQSPATGEHEAVLQEARELTRQMHADSETDPEHEETDEASDTESE</sequence>
<proteinExistence type="predicted"/>